<evidence type="ECO:0000313" key="1">
    <source>
        <dbReference type="EMBL" id="KTC84338.1"/>
    </source>
</evidence>
<accession>A0A378IG97</accession>
<dbReference type="OrthoDB" id="6334036at2"/>
<evidence type="ECO:0000313" key="2">
    <source>
        <dbReference type="EMBL" id="STX34016.1"/>
    </source>
</evidence>
<evidence type="ECO:0000313" key="3">
    <source>
        <dbReference type="Proteomes" id="UP000054854"/>
    </source>
</evidence>
<dbReference type="EMBL" id="UGNX01000001">
    <property type="protein sequence ID" value="STX34016.1"/>
    <property type="molecule type" value="Genomic_DNA"/>
</dbReference>
<evidence type="ECO:0000313" key="4">
    <source>
        <dbReference type="Proteomes" id="UP000255316"/>
    </source>
</evidence>
<reference evidence="2 4" key="2">
    <citation type="submission" date="2018-06" db="EMBL/GenBank/DDBJ databases">
        <authorList>
            <consortium name="Pathogen Informatics"/>
            <person name="Doyle S."/>
        </authorList>
    </citation>
    <scope>NUCLEOTIDE SEQUENCE [LARGE SCALE GENOMIC DNA]</scope>
    <source>
        <strain evidence="2 4">NCTC12438</strain>
    </source>
</reference>
<gene>
    <name evidence="1" type="ORF">Lcin_1901</name>
    <name evidence="2" type="ORF">NCTC12438_00608</name>
</gene>
<reference evidence="1 3" key="1">
    <citation type="submission" date="2015-11" db="EMBL/GenBank/DDBJ databases">
        <title>Genomic analysis of 38 Legionella species identifies large and diverse effector repertoires.</title>
        <authorList>
            <person name="Burstein D."/>
            <person name="Amaro F."/>
            <person name="Zusman T."/>
            <person name="Lifshitz Z."/>
            <person name="Cohen O."/>
            <person name="Gilbert J.A."/>
            <person name="Pupko T."/>
            <person name="Shuman H.A."/>
            <person name="Segal G."/>
        </authorList>
    </citation>
    <scope>NUCLEOTIDE SEQUENCE [LARGE SCALE GENOMIC DNA]</scope>
    <source>
        <strain evidence="1 3">CDC#72-OH-14</strain>
    </source>
</reference>
<dbReference type="RefSeq" id="WP_058465073.1">
    <property type="nucleotide sequence ID" value="NZ_CAAAHQ010000032.1"/>
</dbReference>
<protein>
    <submittedName>
        <fullName evidence="2">Uncharacterized protein</fullName>
    </submittedName>
</protein>
<sequence length="242" mass="27686">MNDKKKEDKAILSDHKKIGKKLIPPFLQMPNVEQISFAETVLPSLIWLSAIFIRHPDNEAVRKSLDFLKKCTDILKEPNALVFMNNFEQLNNEQKLKIMTELDEDLVCFLRENLIHQHVLLTQYPLSFLFNNYTGNCDKNKAILMLREDVAALLNRRSLIATKVQTTAFVSMCTSGKLKLSSSINMPDLNSIFIDPDSDDSKKVASMMRASMNINAGFKDEAGDNSWAEHFWHEAFLLEECT</sequence>
<organism evidence="2 4">
    <name type="scientific">Legionella cincinnatiensis</name>
    <dbReference type="NCBI Taxonomy" id="28085"/>
    <lineage>
        <taxon>Bacteria</taxon>
        <taxon>Pseudomonadati</taxon>
        <taxon>Pseudomonadota</taxon>
        <taxon>Gammaproteobacteria</taxon>
        <taxon>Legionellales</taxon>
        <taxon>Legionellaceae</taxon>
        <taxon>Legionella</taxon>
    </lineage>
</organism>
<name>A0A378IG97_9GAMM</name>
<dbReference type="Proteomes" id="UP000054854">
    <property type="component" value="Unassembled WGS sequence"/>
</dbReference>
<dbReference type="AlphaFoldDB" id="A0A378IG97"/>
<proteinExistence type="predicted"/>
<dbReference type="EMBL" id="LNXX01000033">
    <property type="protein sequence ID" value="KTC84338.1"/>
    <property type="molecule type" value="Genomic_DNA"/>
</dbReference>
<dbReference type="Proteomes" id="UP000255316">
    <property type="component" value="Unassembled WGS sequence"/>
</dbReference>
<keyword evidence="3" id="KW-1185">Reference proteome</keyword>
<dbReference type="STRING" id="28085.Lcin_1901"/>